<dbReference type="Pfam" id="PF13643">
    <property type="entry name" value="DUF4145"/>
    <property type="match status" value="1"/>
</dbReference>
<dbReference type="AlphaFoldDB" id="G8QVC9"/>
<sequence length="247" mass="28069">MGIDIKKFILEVTEKKQFWECPFCKKHIQLVKENLSTIRMDAGNGNITYVLGILCPNPNCKKTSVYLAAYTGLYEGPHFVNPDTEKPPIGRFETLFPHGTYINYPSYIPESIRNDYMEAACIVDLSPKASAALIRRALQGMIKDKKPQLKNLKLEKQIESLRTEVSRQEYAALTAIRKIGNVGAHMEDPGVIAEQDCPINSIDATDLVHLIEYLLKSWYVDIHDADFLMNSISKRGEEIHDIQKGRR</sequence>
<dbReference type="KEGG" id="sgp:SpiGrapes_2685"/>
<keyword evidence="3" id="KW-1185">Reference proteome</keyword>
<reference evidence="2 3" key="1">
    <citation type="submission" date="2011-11" db="EMBL/GenBank/DDBJ databases">
        <title>Complete sequence of Spirochaeta sp. grapes.</title>
        <authorList>
            <consortium name="US DOE Joint Genome Institute"/>
            <person name="Lucas S."/>
            <person name="Han J."/>
            <person name="Lapidus A."/>
            <person name="Cheng J.-F."/>
            <person name="Goodwin L."/>
            <person name="Pitluck S."/>
            <person name="Peters L."/>
            <person name="Ovchinnikova G."/>
            <person name="Munk A.C."/>
            <person name="Detter J.C."/>
            <person name="Han C."/>
            <person name="Tapia R."/>
            <person name="Land M."/>
            <person name="Hauser L."/>
            <person name="Kyrpides N."/>
            <person name="Ivanova N."/>
            <person name="Pagani I."/>
            <person name="Ritalahtilisa K."/>
            <person name="Loeffler F."/>
            <person name="Woyke T."/>
        </authorList>
    </citation>
    <scope>NUCLEOTIDE SEQUENCE [LARGE SCALE GENOMIC DNA]</scope>
    <source>
        <strain evidence="3">ATCC BAA-1885 / DSM 22778 / Grapes</strain>
    </source>
</reference>
<organism evidence="2 3">
    <name type="scientific">Sphaerochaeta pleomorpha (strain ATCC BAA-1885 / DSM 22778 / Grapes)</name>
    <dbReference type="NCBI Taxonomy" id="158190"/>
    <lineage>
        <taxon>Bacteria</taxon>
        <taxon>Pseudomonadati</taxon>
        <taxon>Spirochaetota</taxon>
        <taxon>Spirochaetia</taxon>
        <taxon>Spirochaetales</taxon>
        <taxon>Sphaerochaetaceae</taxon>
        <taxon>Sphaerochaeta</taxon>
    </lineage>
</organism>
<name>G8QVC9_SPHPG</name>
<dbReference type="OrthoDB" id="378734at2"/>
<dbReference type="eggNOG" id="ENOG502ZUHQ">
    <property type="taxonomic scope" value="Bacteria"/>
</dbReference>
<evidence type="ECO:0000313" key="3">
    <source>
        <dbReference type="Proteomes" id="UP000005632"/>
    </source>
</evidence>
<dbReference type="HOGENOM" id="CLU_105379_0_0_12"/>
<gene>
    <name evidence="2" type="ordered locus">SpiGrapes_2685</name>
</gene>
<dbReference type="EMBL" id="CP003155">
    <property type="protein sequence ID" value="AEV30444.1"/>
    <property type="molecule type" value="Genomic_DNA"/>
</dbReference>
<feature type="domain" description="DUF4145" evidence="1">
    <location>
        <begin position="118"/>
        <end position="188"/>
    </location>
</feature>
<dbReference type="STRING" id="158190.SpiGrapes_2685"/>
<evidence type="ECO:0000259" key="1">
    <source>
        <dbReference type="Pfam" id="PF13643"/>
    </source>
</evidence>
<evidence type="ECO:0000313" key="2">
    <source>
        <dbReference type="EMBL" id="AEV30444.1"/>
    </source>
</evidence>
<dbReference type="RefSeq" id="WP_014271284.1">
    <property type="nucleotide sequence ID" value="NC_016633.1"/>
</dbReference>
<protein>
    <recommendedName>
        <fullName evidence="1">DUF4145 domain-containing protein</fullName>
    </recommendedName>
</protein>
<dbReference type="Proteomes" id="UP000005632">
    <property type="component" value="Chromosome"/>
</dbReference>
<accession>G8QVC9</accession>
<proteinExistence type="predicted"/>
<dbReference type="InterPro" id="IPR025285">
    <property type="entry name" value="DUF4145"/>
</dbReference>